<reference evidence="1 2" key="1">
    <citation type="submission" date="2016-05" db="EMBL/GenBank/DDBJ databases">
        <title>Comparative genomics of Morganella phages MP1 and MP2 define new clades among the T4 and T7-like viruses.</title>
        <authorList>
            <person name="Pinto G."/>
            <person name="Oliveira A."/>
            <person name="Briers Y."/>
            <person name="Oliveira C."/>
            <person name="Domingues L."/>
            <person name="Azeredo J."/>
        </authorList>
    </citation>
    <scope>NUCLEOTIDE SEQUENCE [LARGE SCALE GENOMIC DNA]</scope>
</reference>
<protein>
    <submittedName>
        <fullName evidence="1">Uncharacterized protein</fullName>
    </submittedName>
</protein>
<gene>
    <name evidence="1" type="ORF">ABCD_0110</name>
</gene>
<proteinExistence type="predicted"/>
<name>A0A1B1IXK0_9CAUD</name>
<organism evidence="1 2">
    <name type="scientific">Citrobacter phage vB_CfrM_CfP1</name>
    <dbReference type="NCBI Taxonomy" id="1871313"/>
    <lineage>
        <taxon>Viruses</taxon>
        <taxon>Duplodnaviria</taxon>
        <taxon>Heunggongvirae</taxon>
        <taxon>Uroviricota</taxon>
        <taxon>Caudoviricetes</taxon>
        <taxon>Pantevenvirales</taxon>
        <taxon>Straboviridae</taxon>
        <taxon>Pseudotevenvirus</taxon>
        <taxon>Pseudotevenvirus miller</taxon>
    </lineage>
</organism>
<dbReference type="EMBL" id="KX245890">
    <property type="protein sequence ID" value="ANS06044.1"/>
    <property type="molecule type" value="Genomic_DNA"/>
</dbReference>
<sequence length="159" mass="18266">MNMNYVKCGIMSMLLKEVTFGSQKDGRTVWNVRIGGENIGYIHSDGKKYRSVTMNGYEWECDHFMRALAIFIRIAIRELDRQGSQDKNYIGALGAVDDTNFCFEITEAVYDGSETVYQYRLRTEEIITTYMGTKVVTAAQFITPFELRYQTLMGFIVLA</sequence>
<evidence type="ECO:0000313" key="1">
    <source>
        <dbReference type="EMBL" id="ANS06044.1"/>
    </source>
</evidence>
<accession>A0A1B1IXK0</accession>
<dbReference type="RefSeq" id="YP_009285648.1">
    <property type="nucleotide sequence ID" value="NC_031057.1"/>
</dbReference>
<evidence type="ECO:0000313" key="2">
    <source>
        <dbReference type="Proteomes" id="UP000201220"/>
    </source>
</evidence>
<dbReference type="GeneID" id="29079664"/>
<dbReference type="Proteomes" id="UP000201220">
    <property type="component" value="Segment"/>
</dbReference>
<dbReference type="KEGG" id="vg:29079664"/>